<reference evidence="2" key="2">
    <citation type="journal article" date="2021" name="PeerJ">
        <title>Extensive microbial diversity within the chicken gut microbiome revealed by metagenomics and culture.</title>
        <authorList>
            <person name="Gilroy R."/>
            <person name="Ravi A."/>
            <person name="Getino M."/>
            <person name="Pursley I."/>
            <person name="Horton D.L."/>
            <person name="Alikhan N.F."/>
            <person name="Baker D."/>
            <person name="Gharbi K."/>
            <person name="Hall N."/>
            <person name="Watson M."/>
            <person name="Adriaenssens E.M."/>
            <person name="Foster-Nyarko E."/>
            <person name="Jarju S."/>
            <person name="Secka A."/>
            <person name="Antonio M."/>
            <person name="Oren A."/>
            <person name="Chaudhuri R.R."/>
            <person name="La Ragione R."/>
            <person name="Hildebrand F."/>
            <person name="Pallen M.J."/>
        </authorList>
    </citation>
    <scope>NUCLEOTIDE SEQUENCE</scope>
    <source>
        <strain evidence="2">CHK183-6373</strain>
    </source>
</reference>
<dbReference type="PANTHER" id="PTHR35788:SF1">
    <property type="entry name" value="EXPORTED PROTEIN"/>
    <property type="match status" value="1"/>
</dbReference>
<proteinExistence type="predicted"/>
<sequence length="336" mass="36107">MKKRLICLSLVLALLLGALPASAQSAYGGLRAYSGYTTLLGSSENKIYNVSLAASRLNGYVLELGETFSFNDVIGPRTAQWGYKLAENGRGARVRGGGAAQLATTVYQAVRQAGIADFSELHFYGDKFADNYAVDGDSAVLVDYANEQDMAFFNSVGTMTFYTEASEYGLSVTVTVGGNGAPSTPSSALISSAYTIFSSGEDQQFNAMRAASAISGVRLAYGQEFSFNDLVGERSAQTGYRVAVNGRGARVRGGGVAQTASTIYLAIRDLDCVRITEKHTYGQKYNQNYVASSDEAILLDYGDDDFRFQYVGQGASLSVVLYQTGNLLYCEIYEAY</sequence>
<organism evidence="2 3">
    <name type="scientific">Candidatus Ornithocaccomicrobium faecavium</name>
    <dbReference type="NCBI Taxonomy" id="2840890"/>
    <lineage>
        <taxon>Bacteria</taxon>
        <taxon>Bacillati</taxon>
        <taxon>Bacillota</taxon>
        <taxon>Clostridia</taxon>
        <taxon>Candidatus Ornithocaccomicrobium</taxon>
    </lineage>
</organism>
<dbReference type="InterPro" id="IPR007391">
    <property type="entry name" value="Vancomycin_resist_VanW"/>
</dbReference>
<dbReference type="Pfam" id="PF04294">
    <property type="entry name" value="VanW"/>
    <property type="match status" value="2"/>
</dbReference>
<dbReference type="InterPro" id="IPR052913">
    <property type="entry name" value="Glycopeptide_resist_protein"/>
</dbReference>
<feature type="signal peptide" evidence="1">
    <location>
        <begin position="1"/>
        <end position="23"/>
    </location>
</feature>
<evidence type="ECO:0000313" key="2">
    <source>
        <dbReference type="EMBL" id="HIV29047.1"/>
    </source>
</evidence>
<feature type="chain" id="PRO_5038999671" evidence="1">
    <location>
        <begin position="24"/>
        <end position="336"/>
    </location>
</feature>
<gene>
    <name evidence="2" type="ORF">IAA64_13885</name>
</gene>
<name>A0A9D1PA12_9FIRM</name>
<comment type="caution">
    <text evidence="2">The sequence shown here is derived from an EMBL/GenBank/DDBJ whole genome shotgun (WGS) entry which is preliminary data.</text>
</comment>
<keyword evidence="1" id="KW-0732">Signal</keyword>
<dbReference type="Proteomes" id="UP000886884">
    <property type="component" value="Unassembled WGS sequence"/>
</dbReference>
<reference evidence="2" key="1">
    <citation type="submission" date="2020-10" db="EMBL/GenBank/DDBJ databases">
        <authorList>
            <person name="Gilroy R."/>
        </authorList>
    </citation>
    <scope>NUCLEOTIDE SEQUENCE</scope>
    <source>
        <strain evidence="2">CHK183-6373</strain>
    </source>
</reference>
<dbReference type="PANTHER" id="PTHR35788">
    <property type="entry name" value="EXPORTED PROTEIN-RELATED"/>
    <property type="match status" value="1"/>
</dbReference>
<dbReference type="AlphaFoldDB" id="A0A9D1PA12"/>
<evidence type="ECO:0000256" key="1">
    <source>
        <dbReference type="SAM" id="SignalP"/>
    </source>
</evidence>
<accession>A0A9D1PA12</accession>
<dbReference type="EMBL" id="DVOT01000246">
    <property type="protein sequence ID" value="HIV29047.1"/>
    <property type="molecule type" value="Genomic_DNA"/>
</dbReference>
<protein>
    <submittedName>
        <fullName evidence="2">VanW family protein</fullName>
    </submittedName>
</protein>
<evidence type="ECO:0000313" key="3">
    <source>
        <dbReference type="Proteomes" id="UP000886884"/>
    </source>
</evidence>